<evidence type="ECO:0000256" key="1">
    <source>
        <dbReference type="SAM" id="MobiDB-lite"/>
    </source>
</evidence>
<dbReference type="InterPro" id="IPR057683">
    <property type="entry name" value="DUF7923"/>
</dbReference>
<reference evidence="4" key="1">
    <citation type="journal article" date="2021" name="Nat. Commun.">
        <title>Genetic determinants of endophytism in the Arabidopsis root mycobiome.</title>
        <authorList>
            <person name="Mesny F."/>
            <person name="Miyauchi S."/>
            <person name="Thiergart T."/>
            <person name="Pickel B."/>
            <person name="Atanasova L."/>
            <person name="Karlsson M."/>
            <person name="Huettel B."/>
            <person name="Barry K.W."/>
            <person name="Haridas S."/>
            <person name="Chen C."/>
            <person name="Bauer D."/>
            <person name="Andreopoulos W."/>
            <person name="Pangilinan J."/>
            <person name="LaButti K."/>
            <person name="Riley R."/>
            <person name="Lipzen A."/>
            <person name="Clum A."/>
            <person name="Drula E."/>
            <person name="Henrissat B."/>
            <person name="Kohler A."/>
            <person name="Grigoriev I.V."/>
            <person name="Martin F.M."/>
            <person name="Hacquard S."/>
        </authorList>
    </citation>
    <scope>NUCLEOTIDE SEQUENCE</scope>
    <source>
        <strain evidence="4">MPI-SDFR-AT-0068</strain>
    </source>
</reference>
<keyword evidence="5" id="KW-1185">Reference proteome</keyword>
<sequence>MKVELEELQQRWGACKAQDDEKHALITALLAHIDAQSSQLSKINSELEDKNIVIKAVKQDKEVIKSQVETLQQERDRHAFVFVIIDGDCMLFRDELVQAGLEGGKQAMSLLKQSVEKKLKTLSGSVPPHLQVIIRVYANLQGLAQSYQNSGLLSNGQTLEEFVRGFNMGDPLCDYVDAGNGKECADEKVKALFRHHLDDVHCRRVLFGASADNGYARLLGPYAQDNAQKQRICLIEGPPFERELADLAPNFETASFDVFRKSQQLPNANRRVSSASSSNYASAARKTPSPSTQSAVLSTAASSQERSPVKILRNSKGERLDSKLSYDQHTLNSLKVRKLCNKYALLGKCPFESSFGSCIHAHSQDLNEREKDALRAIARMSPCPTGSGCSNGQCLFGHVCTKSKCTGLGCRFPKDLHNISSVVSSEQIVI</sequence>
<dbReference type="InterPro" id="IPR057654">
    <property type="entry name" value="Znf-CCCH_tandem"/>
</dbReference>
<feature type="domain" description="DUF7923" evidence="2">
    <location>
        <begin position="76"/>
        <end position="257"/>
    </location>
</feature>
<dbReference type="EMBL" id="JAGPXF010000007">
    <property type="protein sequence ID" value="KAH7235514.1"/>
    <property type="molecule type" value="Genomic_DNA"/>
</dbReference>
<evidence type="ECO:0000313" key="4">
    <source>
        <dbReference type="EMBL" id="KAH7235514.1"/>
    </source>
</evidence>
<dbReference type="OrthoDB" id="2270193at2759"/>
<feature type="domain" description="Tandem CCCH zinc finger" evidence="3">
    <location>
        <begin position="373"/>
        <end position="420"/>
    </location>
</feature>
<comment type="caution">
    <text evidence="4">The sequence shown here is derived from an EMBL/GenBank/DDBJ whole genome shotgun (WGS) entry which is preliminary data.</text>
</comment>
<feature type="region of interest" description="Disordered" evidence="1">
    <location>
        <begin position="267"/>
        <end position="309"/>
    </location>
</feature>
<accession>A0A8K0RPI8</accession>
<organism evidence="4 5">
    <name type="scientific">Fusarium tricinctum</name>
    <dbReference type="NCBI Taxonomy" id="61284"/>
    <lineage>
        <taxon>Eukaryota</taxon>
        <taxon>Fungi</taxon>
        <taxon>Dikarya</taxon>
        <taxon>Ascomycota</taxon>
        <taxon>Pezizomycotina</taxon>
        <taxon>Sordariomycetes</taxon>
        <taxon>Hypocreomycetidae</taxon>
        <taxon>Hypocreales</taxon>
        <taxon>Nectriaceae</taxon>
        <taxon>Fusarium</taxon>
        <taxon>Fusarium tricinctum species complex</taxon>
    </lineage>
</organism>
<gene>
    <name evidence="4" type="ORF">BKA59DRAFT_444523</name>
</gene>
<evidence type="ECO:0000259" key="3">
    <source>
        <dbReference type="Pfam" id="PF25543"/>
    </source>
</evidence>
<evidence type="ECO:0000313" key="5">
    <source>
        <dbReference type="Proteomes" id="UP000813427"/>
    </source>
</evidence>
<name>A0A8K0RPI8_9HYPO</name>
<dbReference type="PANTHER" id="PTHR37543:SF1">
    <property type="entry name" value="CCCH ZINC FINGER DNA BINDING PROTEIN (AFU_ORTHOLOGUE AFUA_5G12760)"/>
    <property type="match status" value="1"/>
</dbReference>
<feature type="compositionally biased region" description="Low complexity" evidence="1">
    <location>
        <begin position="267"/>
        <end position="285"/>
    </location>
</feature>
<dbReference type="PANTHER" id="PTHR37543">
    <property type="entry name" value="CCCH ZINC FINGER DNA BINDING PROTEIN (AFU_ORTHOLOGUE AFUA_5G12760)"/>
    <property type="match status" value="1"/>
</dbReference>
<dbReference type="Pfam" id="PF25540">
    <property type="entry name" value="DUF7923"/>
    <property type="match status" value="1"/>
</dbReference>
<dbReference type="Pfam" id="PF25543">
    <property type="entry name" value="zf-CCCH_tandem"/>
    <property type="match status" value="1"/>
</dbReference>
<protein>
    <submittedName>
        <fullName evidence="4">CCCH zinc finger DNA binding protein</fullName>
    </submittedName>
</protein>
<dbReference type="AlphaFoldDB" id="A0A8K0RPI8"/>
<proteinExistence type="predicted"/>
<dbReference type="Proteomes" id="UP000813427">
    <property type="component" value="Unassembled WGS sequence"/>
</dbReference>
<feature type="compositionally biased region" description="Polar residues" evidence="1">
    <location>
        <begin position="288"/>
        <end position="306"/>
    </location>
</feature>
<evidence type="ECO:0000259" key="2">
    <source>
        <dbReference type="Pfam" id="PF25540"/>
    </source>
</evidence>